<sequence>MPGKSALIQYRYLLTEEFGDDYNLRDVVLDVLHRSRSEGQRPLAEKVGSRRKDLDQDSSYVVLNKFGTLGDGTKSIMCGELLYVRSGKEVPGLVESIDDDIPELEIATLTLDERNSLVDGILYFGLIDNHLAIIEGQRARARTLERYLTALLKDAGELEFDRSIILNTRIEGLQAQNISRLQIKPPRAKKREETENEAEEAQAAGSQKASGHTVMDVLRVLGVDRDELQKLEESIPPGGWIEGIFSMTFKQKGNRKGTVSREQLETAFRNLNDQDIGLFEPGGSSESKGGLKLGSRREIATVGPLLDREAAMQAIVDMLKTWARTGKIDLAF</sequence>
<proteinExistence type="predicted"/>
<dbReference type="Proteomes" id="UP001499910">
    <property type="component" value="Unassembled WGS sequence"/>
</dbReference>
<dbReference type="EMBL" id="BAABHW010000002">
    <property type="protein sequence ID" value="GAA5070505.1"/>
    <property type="molecule type" value="Genomic_DNA"/>
</dbReference>
<feature type="region of interest" description="Disordered" evidence="1">
    <location>
        <begin position="185"/>
        <end position="209"/>
    </location>
</feature>
<protein>
    <submittedName>
        <fullName evidence="2">Uncharacterized protein</fullName>
    </submittedName>
</protein>
<reference evidence="3" key="1">
    <citation type="journal article" date="2019" name="Int. J. Syst. Evol. Microbiol.">
        <title>The Global Catalogue of Microorganisms (GCM) 10K type strain sequencing project: providing services to taxonomists for standard genome sequencing and annotation.</title>
        <authorList>
            <consortium name="The Broad Institute Genomics Platform"/>
            <consortium name="The Broad Institute Genome Sequencing Center for Infectious Disease"/>
            <person name="Wu L."/>
            <person name="Ma J."/>
        </authorList>
    </citation>
    <scope>NUCLEOTIDE SEQUENCE [LARGE SCALE GENOMIC DNA]</scope>
    <source>
        <strain evidence="3">JCM 18015</strain>
    </source>
</reference>
<keyword evidence="3" id="KW-1185">Reference proteome</keyword>
<gene>
    <name evidence="2" type="ORF">GCM10023209_13310</name>
</gene>
<evidence type="ECO:0000313" key="2">
    <source>
        <dbReference type="EMBL" id="GAA5070505.1"/>
    </source>
</evidence>
<name>A0ABP9L7F7_9RHOB</name>
<evidence type="ECO:0000256" key="1">
    <source>
        <dbReference type="SAM" id="MobiDB-lite"/>
    </source>
</evidence>
<accession>A0ABP9L7F7</accession>
<organism evidence="2 3">
    <name type="scientific">[Roseibacterium] beibuensis</name>
    <dbReference type="NCBI Taxonomy" id="1193142"/>
    <lineage>
        <taxon>Bacteria</taxon>
        <taxon>Pseudomonadati</taxon>
        <taxon>Pseudomonadota</taxon>
        <taxon>Alphaproteobacteria</taxon>
        <taxon>Rhodobacterales</taxon>
        <taxon>Roseobacteraceae</taxon>
        <taxon>Roseicyclus</taxon>
    </lineage>
</organism>
<evidence type="ECO:0000313" key="3">
    <source>
        <dbReference type="Proteomes" id="UP001499910"/>
    </source>
</evidence>
<comment type="caution">
    <text evidence="2">The sequence shown here is derived from an EMBL/GenBank/DDBJ whole genome shotgun (WGS) entry which is preliminary data.</text>
</comment>